<comment type="caution">
    <text evidence="1">The sequence shown here is derived from an EMBL/GenBank/DDBJ whole genome shotgun (WGS) entry which is preliminary data.</text>
</comment>
<name>A0ACC1IC98_9FUNG</name>
<feature type="non-terminal residue" evidence="1">
    <location>
        <position position="812"/>
    </location>
</feature>
<gene>
    <name evidence="1" type="ORF">LPJ66_006188</name>
</gene>
<dbReference type="EMBL" id="JANBPG010000949">
    <property type="protein sequence ID" value="KAJ1892699.1"/>
    <property type="molecule type" value="Genomic_DNA"/>
</dbReference>
<keyword evidence="2" id="KW-1185">Reference proteome</keyword>
<evidence type="ECO:0000313" key="1">
    <source>
        <dbReference type="EMBL" id="KAJ1892699.1"/>
    </source>
</evidence>
<accession>A0ACC1IC98</accession>
<sequence length="812" mass="89379">MPTKRVRQNDCAQSVTAKRQKRQMNASQPTNTKRKAAAASKQAPSGKRARKNADTAANAAQPQNNRKRVYKKKAAPRQNKAQPVPITPSDSSNTKEGSPAGDEQANTAPGPCPSNAHINAKLSSSERQKMFERMEPAMRELKRHLSGPHPSVVELAAPVAAEYKQRAATVADIVYRAMEQLSSGSKHTPAGDLAILEELINADSVWPVRLARLNYAAIEYLASRLRQDYDALSRWTGAPTSGDHHRSSSSSGDVSKGAESFTSFVSHIIQGLHHHAKGEQGRPEPRRVLIPSTAPVSTTSTGEECTHQASGRIGLGIDSTLATGATTDSSEATLDGNLDPIDNNDEWYTSLFAAIEVGQASSPDDVDDAALQLSKHCRRIYRAQPNRRFVWGLTICSSSVRAYLFGCNFVLVSEAMDICTEVGRSEVIKLFVNLSFSEDHRLGFDPSIKHLHDLDCWEITVPGTAATDSADSTDSSGGNDGFYRSTGRTFYSSHISIEASHLFGRLTRCFLATDKKPTRDSRIRSKDCTVFIKDAWTEVADESGDNDVRDEVSHLRKITRTLERYPELAGTHPVLEAGGRVEFQSCSNNACTEDTTRSILGGLIDNVRVGEKIRKLPFCAHKRIATSPIGMSLDRLQSIPELIIVVADAMRAHRAIAEHCNILHRDISAGNFLFRRMMDGTVKGMLIDFDHAIDCENLDTMPQNEHIGTLNFMSVNNLEGNNNRRTELDDWEALIYVLVWVGTFGLNGTPKHDSDADEHRRIAGAKINYWVDGKTLKDIAEFKRGDLDSSSSFKSILNQFDIRVDRINVLAG</sequence>
<proteinExistence type="predicted"/>
<organism evidence="1 2">
    <name type="scientific">Kickxella alabastrina</name>
    <dbReference type="NCBI Taxonomy" id="61397"/>
    <lineage>
        <taxon>Eukaryota</taxon>
        <taxon>Fungi</taxon>
        <taxon>Fungi incertae sedis</taxon>
        <taxon>Zoopagomycota</taxon>
        <taxon>Kickxellomycotina</taxon>
        <taxon>Kickxellomycetes</taxon>
        <taxon>Kickxellales</taxon>
        <taxon>Kickxellaceae</taxon>
        <taxon>Kickxella</taxon>
    </lineage>
</organism>
<dbReference type="Proteomes" id="UP001150581">
    <property type="component" value="Unassembled WGS sequence"/>
</dbReference>
<reference evidence="1" key="1">
    <citation type="submission" date="2022-07" db="EMBL/GenBank/DDBJ databases">
        <title>Phylogenomic reconstructions and comparative analyses of Kickxellomycotina fungi.</title>
        <authorList>
            <person name="Reynolds N.K."/>
            <person name="Stajich J.E."/>
            <person name="Barry K."/>
            <person name="Grigoriev I.V."/>
            <person name="Crous P."/>
            <person name="Smith M.E."/>
        </authorList>
    </citation>
    <scope>NUCLEOTIDE SEQUENCE</scope>
    <source>
        <strain evidence="1">Benny 63K</strain>
    </source>
</reference>
<protein>
    <submittedName>
        <fullName evidence="1">Uncharacterized protein</fullName>
    </submittedName>
</protein>
<evidence type="ECO:0000313" key="2">
    <source>
        <dbReference type="Proteomes" id="UP001150581"/>
    </source>
</evidence>